<reference evidence="1 2" key="1">
    <citation type="submission" date="2016-10" db="EMBL/GenBank/DDBJ databases">
        <authorList>
            <person name="de Groot N.N."/>
        </authorList>
    </citation>
    <scope>NUCLEOTIDE SEQUENCE [LARGE SCALE GENOMIC DNA]</scope>
    <source>
        <strain evidence="1 2">DSM 19073</strain>
    </source>
</reference>
<dbReference type="InterPro" id="IPR019587">
    <property type="entry name" value="Polyketide_cyclase/dehydratase"/>
</dbReference>
<keyword evidence="2" id="KW-1185">Reference proteome</keyword>
<dbReference type="RefSeq" id="WP_092779427.1">
    <property type="nucleotide sequence ID" value="NZ_FORA01000002.1"/>
</dbReference>
<dbReference type="InterPro" id="IPR023393">
    <property type="entry name" value="START-like_dom_sf"/>
</dbReference>
<gene>
    <name evidence="1" type="ORF">SAMN04488095_1796</name>
</gene>
<dbReference type="CDD" id="cd07812">
    <property type="entry name" value="SRPBCC"/>
    <property type="match status" value="1"/>
</dbReference>
<dbReference type="EMBL" id="FORA01000002">
    <property type="protein sequence ID" value="SFI94435.1"/>
    <property type="molecule type" value="Genomic_DNA"/>
</dbReference>
<dbReference type="Pfam" id="PF10604">
    <property type="entry name" value="Polyketide_cyc2"/>
    <property type="match status" value="1"/>
</dbReference>
<dbReference type="STRING" id="390807.SAMN04488095_1796"/>
<evidence type="ECO:0000313" key="1">
    <source>
        <dbReference type="EMBL" id="SFI94435.1"/>
    </source>
</evidence>
<dbReference type="OrthoDB" id="7860307at2"/>
<proteinExistence type="predicted"/>
<dbReference type="Gene3D" id="3.30.530.20">
    <property type="match status" value="1"/>
</dbReference>
<organism evidence="1 2">
    <name type="scientific">Jannaschia pohangensis</name>
    <dbReference type="NCBI Taxonomy" id="390807"/>
    <lineage>
        <taxon>Bacteria</taxon>
        <taxon>Pseudomonadati</taxon>
        <taxon>Pseudomonadota</taxon>
        <taxon>Alphaproteobacteria</taxon>
        <taxon>Rhodobacterales</taxon>
        <taxon>Roseobacteraceae</taxon>
        <taxon>Jannaschia</taxon>
    </lineage>
</organism>
<dbReference type="Proteomes" id="UP000199110">
    <property type="component" value="Unassembled WGS sequence"/>
</dbReference>
<dbReference type="SUPFAM" id="SSF55961">
    <property type="entry name" value="Bet v1-like"/>
    <property type="match status" value="1"/>
</dbReference>
<protein>
    <submittedName>
        <fullName evidence="1">Carbon monoxide dehydrogenase subunit G</fullName>
    </submittedName>
</protein>
<sequence length="151" mass="16153">MKFVATEDIAAPIDVVWARVSDLEGFEARARDRVTGLVRTPPGPAAQGSKWTGRAEVMGKTREVTVTAEALDAPNRLMAAAATDGMDVTIDVVLESLAPARTRLTVTTEAKAKTLTARLMLQSAKLARQAMAKRYKARVANFAARVEKAAG</sequence>
<accession>A0A1I3MCI8</accession>
<dbReference type="AlphaFoldDB" id="A0A1I3MCI8"/>
<evidence type="ECO:0000313" key="2">
    <source>
        <dbReference type="Proteomes" id="UP000199110"/>
    </source>
</evidence>
<name>A0A1I3MCI8_9RHOB</name>